<evidence type="ECO:0000256" key="1">
    <source>
        <dbReference type="ARBA" id="ARBA00022574"/>
    </source>
</evidence>
<dbReference type="PROSITE" id="PS50082">
    <property type="entry name" value="WD_REPEATS_2"/>
    <property type="match status" value="1"/>
</dbReference>
<feature type="compositionally biased region" description="Acidic residues" evidence="4">
    <location>
        <begin position="423"/>
        <end position="434"/>
    </location>
</feature>
<evidence type="ECO:0000256" key="3">
    <source>
        <dbReference type="PROSITE-ProRule" id="PRU00221"/>
    </source>
</evidence>
<feature type="region of interest" description="Disordered" evidence="4">
    <location>
        <begin position="415"/>
        <end position="435"/>
    </location>
</feature>
<keyword evidence="5" id="KW-0812">Transmembrane</keyword>
<dbReference type="InterPro" id="IPR019775">
    <property type="entry name" value="WD40_repeat_CS"/>
</dbReference>
<keyword evidence="1 3" id="KW-0853">WD repeat</keyword>
<evidence type="ECO:0000256" key="4">
    <source>
        <dbReference type="SAM" id="MobiDB-lite"/>
    </source>
</evidence>
<dbReference type="PROSITE" id="PS50294">
    <property type="entry name" value="WD_REPEATS_REGION"/>
    <property type="match status" value="1"/>
</dbReference>
<dbReference type="Gene3D" id="3.40.50.300">
    <property type="entry name" value="P-loop containing nucleotide triphosphate hydrolases"/>
    <property type="match status" value="1"/>
</dbReference>
<comment type="caution">
    <text evidence="7">The sequence shown here is derived from an EMBL/GenBank/DDBJ whole genome shotgun (WGS) entry which is preliminary data.</text>
</comment>
<feature type="repeat" description="WD" evidence="3">
    <location>
        <begin position="758"/>
        <end position="800"/>
    </location>
</feature>
<dbReference type="PANTHER" id="PTHR10039:SF14">
    <property type="entry name" value="NACHT DOMAIN-CONTAINING PROTEIN"/>
    <property type="match status" value="1"/>
</dbReference>
<proteinExistence type="predicted"/>
<evidence type="ECO:0000256" key="2">
    <source>
        <dbReference type="ARBA" id="ARBA00022737"/>
    </source>
</evidence>
<accession>A0A428Q066</accession>
<organism evidence="7 8">
    <name type="scientific">Fusarium duplospermum</name>
    <dbReference type="NCBI Taxonomy" id="1325734"/>
    <lineage>
        <taxon>Eukaryota</taxon>
        <taxon>Fungi</taxon>
        <taxon>Dikarya</taxon>
        <taxon>Ascomycota</taxon>
        <taxon>Pezizomycotina</taxon>
        <taxon>Sordariomycetes</taxon>
        <taxon>Hypocreomycetidae</taxon>
        <taxon>Hypocreales</taxon>
        <taxon>Nectriaceae</taxon>
        <taxon>Fusarium</taxon>
        <taxon>Fusarium solani species complex</taxon>
    </lineage>
</organism>
<gene>
    <name evidence="7" type="ORF">CEP54_007635</name>
</gene>
<keyword evidence="5" id="KW-0472">Membrane</keyword>
<dbReference type="AlphaFoldDB" id="A0A428Q066"/>
<dbReference type="InterPro" id="IPR011047">
    <property type="entry name" value="Quinoprotein_ADH-like_sf"/>
</dbReference>
<dbReference type="PANTHER" id="PTHR10039">
    <property type="entry name" value="AMELOGENIN"/>
    <property type="match status" value="1"/>
</dbReference>
<keyword evidence="8" id="KW-1185">Reference proteome</keyword>
<dbReference type="OrthoDB" id="626167at2759"/>
<feature type="transmembrane region" description="Helical" evidence="5">
    <location>
        <begin position="514"/>
        <end position="531"/>
    </location>
</feature>
<dbReference type="PROSITE" id="PS00678">
    <property type="entry name" value="WD_REPEATS_1"/>
    <property type="match status" value="1"/>
</dbReference>
<keyword evidence="2" id="KW-0677">Repeat</keyword>
<dbReference type="EMBL" id="NKCI01000071">
    <property type="protein sequence ID" value="RSL58695.1"/>
    <property type="molecule type" value="Genomic_DNA"/>
</dbReference>
<dbReference type="InterPro" id="IPR001680">
    <property type="entry name" value="WD40_rpt"/>
</dbReference>
<dbReference type="STRING" id="1325734.A0A428Q066"/>
<feature type="domain" description="Nephrocystin 3-like N-terminal" evidence="6">
    <location>
        <begin position="61"/>
        <end position="237"/>
    </location>
</feature>
<evidence type="ECO:0000313" key="8">
    <source>
        <dbReference type="Proteomes" id="UP000288168"/>
    </source>
</evidence>
<keyword evidence="5" id="KW-1133">Transmembrane helix</keyword>
<evidence type="ECO:0000313" key="7">
    <source>
        <dbReference type="EMBL" id="RSL58695.1"/>
    </source>
</evidence>
<dbReference type="SMART" id="SM00320">
    <property type="entry name" value="WD40"/>
    <property type="match status" value="2"/>
</dbReference>
<dbReference type="SUPFAM" id="SSF50998">
    <property type="entry name" value="Quinoprotein alcohol dehydrogenase-like"/>
    <property type="match status" value="1"/>
</dbReference>
<reference evidence="7 8" key="1">
    <citation type="submission" date="2017-06" db="EMBL/GenBank/DDBJ databases">
        <title>Comparative genomic analysis of Ambrosia Fusariam Clade fungi.</title>
        <authorList>
            <person name="Stajich J.E."/>
            <person name="Carrillo J."/>
            <person name="Kijimoto T."/>
            <person name="Eskalen A."/>
            <person name="O'Donnell K."/>
            <person name="Kasson M."/>
        </authorList>
    </citation>
    <scope>NUCLEOTIDE SEQUENCE [LARGE SCALE GENOMIC DNA]</scope>
    <source>
        <strain evidence="7 8">NRRL62584</strain>
    </source>
</reference>
<dbReference type="InterPro" id="IPR056884">
    <property type="entry name" value="NPHP3-like_N"/>
</dbReference>
<evidence type="ECO:0000256" key="5">
    <source>
        <dbReference type="SAM" id="Phobius"/>
    </source>
</evidence>
<feature type="transmembrane region" description="Helical" evidence="5">
    <location>
        <begin position="537"/>
        <end position="560"/>
    </location>
</feature>
<dbReference type="Pfam" id="PF00400">
    <property type="entry name" value="WD40"/>
    <property type="match status" value="1"/>
</dbReference>
<dbReference type="InterPro" id="IPR027417">
    <property type="entry name" value="P-loop_NTPase"/>
</dbReference>
<protein>
    <recommendedName>
        <fullName evidence="6">Nephrocystin 3-like N-terminal domain-containing protein</fullName>
    </recommendedName>
</protein>
<dbReference type="Pfam" id="PF24883">
    <property type="entry name" value="NPHP3_N"/>
    <property type="match status" value="1"/>
</dbReference>
<evidence type="ECO:0000259" key="6">
    <source>
        <dbReference type="Pfam" id="PF24883"/>
    </source>
</evidence>
<dbReference type="InterPro" id="IPR015943">
    <property type="entry name" value="WD40/YVTN_repeat-like_dom_sf"/>
</dbReference>
<name>A0A428Q066_9HYPO</name>
<sequence length="879" mass="99801">MATFVPTHIETSHNKSGVGSVQFNAPIIGGTSTLEAERTKVRNELLAKIGPPNAEPRPAQGTCKWILDDDKFQSWRASSVQNLLWVSGRPGKGKSHLAGFLGEQLSHQTTESSRSPLVLKFSCDNTDVRRSTSLAVHLNVLHQILQFCRSDEALHEKAASILNDVHTTLNRNLPREDLWVIIKEFINTADHLTYFILDGLDECDAESIEDLNDKLQQLCLNDYRQGRPYFKAILLSRPLATIGNRGFCIDLDDDKQYGEEILREIRLFIDAKMPNFGFETRKHELETLKKTLVERSNKTFLWVSLALKLLDFHRSDLKAIMAGQGQDALDRLLPVGLPSMYNRMLLEVLQGKCEGRANFDPISCAKIIQFVCVAFRPLTLSELQGSVDHSLEASPFTGYCKHILVQSSDETIYERTQEHSENTDDESDDEVFEGDAEKRPNEKTFQLVHLSLKEYLQQPRRFTFSTPLGLLLWPYLSSTVDTLRTATHSFYYLDHILFVSIFLSLNGLFRRYPVAWFILVALFAPGLWSRWMQKRSWILQIISKLFEWLLGHCVFGIFAASERSCHRDLFLRSLALLMDGESGLKKETMENLGAEGALSAKKPKSVDIELAPFGRYACQFWVDHLYRLYEVDWTSQKEIRYGKLVLQFLETHLLDWLRSLSMQSNIRGGVLSVRRLIRIFKNPQDGARKLELFLKDAERFMMQFVPIIERAPFQVYGSALAFCPNNSIVRATFWDRVLPFAKKIKTTRDDWSPVLQVLEGHDDDVLSVAFSKDGKLIASASEEDDKVCLWDTETGRLKRVLRIKNGDLSNTAFSFHGNLIASGLQDCENGKKAMIWVWDEQTGALVRSIDVGPDIDAIACSPDSDVLAAATATSIQTDI</sequence>
<dbReference type="Gene3D" id="2.130.10.10">
    <property type="entry name" value="YVTN repeat-like/Quinoprotein amine dehydrogenase"/>
    <property type="match status" value="1"/>
</dbReference>
<dbReference type="Proteomes" id="UP000288168">
    <property type="component" value="Unassembled WGS sequence"/>
</dbReference>